<dbReference type="GO" id="GO:0033596">
    <property type="term" value="C:TSC1-TSC2 complex"/>
    <property type="evidence" value="ECO:0007669"/>
    <property type="project" value="TreeGrafter"/>
</dbReference>
<dbReference type="GO" id="GO:0032007">
    <property type="term" value="P:negative regulation of TOR signaling"/>
    <property type="evidence" value="ECO:0007669"/>
    <property type="project" value="TreeGrafter"/>
</dbReference>
<feature type="domain" description="Tuberin N-terminal" evidence="1">
    <location>
        <begin position="54"/>
        <end position="161"/>
    </location>
</feature>
<dbReference type="PANTHER" id="PTHR10063">
    <property type="entry name" value="TUBERIN"/>
    <property type="match status" value="1"/>
</dbReference>
<proteinExistence type="predicted"/>
<organism evidence="2 3">
    <name type="scientific">Varanus komodoensis</name>
    <name type="common">Komodo dragon</name>
    <dbReference type="NCBI Taxonomy" id="61221"/>
    <lineage>
        <taxon>Eukaryota</taxon>
        <taxon>Metazoa</taxon>
        <taxon>Chordata</taxon>
        <taxon>Craniata</taxon>
        <taxon>Vertebrata</taxon>
        <taxon>Euteleostomi</taxon>
        <taxon>Lepidosauria</taxon>
        <taxon>Squamata</taxon>
        <taxon>Bifurcata</taxon>
        <taxon>Unidentata</taxon>
        <taxon>Episquamata</taxon>
        <taxon>Toxicofera</taxon>
        <taxon>Anguimorpha</taxon>
        <taxon>Paleoanguimorpha</taxon>
        <taxon>Varanoidea</taxon>
        <taxon>Varanidae</taxon>
        <taxon>Varanus</taxon>
    </lineage>
</organism>
<dbReference type="Pfam" id="PF11864">
    <property type="entry name" value="DUF3384"/>
    <property type="match status" value="1"/>
</dbReference>
<dbReference type="GO" id="GO:0005634">
    <property type="term" value="C:nucleus"/>
    <property type="evidence" value="ECO:0007669"/>
    <property type="project" value="InterPro"/>
</dbReference>
<keyword evidence="3" id="KW-1185">Reference proteome</keyword>
<evidence type="ECO:0000259" key="1">
    <source>
        <dbReference type="Pfam" id="PF11864"/>
    </source>
</evidence>
<protein>
    <recommendedName>
        <fullName evidence="1">Tuberin N-terminal domain-containing protein</fullName>
    </recommendedName>
</protein>
<dbReference type="GO" id="GO:0051726">
    <property type="term" value="P:regulation of cell cycle"/>
    <property type="evidence" value="ECO:0007669"/>
    <property type="project" value="TreeGrafter"/>
</dbReference>
<dbReference type="InterPro" id="IPR027107">
    <property type="entry name" value="Tuberin/Ral-act_asu"/>
</dbReference>
<dbReference type="GO" id="GO:0046627">
    <property type="term" value="P:negative regulation of insulin receptor signaling pathway"/>
    <property type="evidence" value="ECO:0007669"/>
    <property type="project" value="TreeGrafter"/>
</dbReference>
<dbReference type="Ensembl" id="ENSVKKT00000025301.1">
    <property type="protein sequence ID" value="ENSVKKP00000024701.1"/>
    <property type="gene ID" value="ENSVKKG00000016264.1"/>
</dbReference>
<dbReference type="GO" id="GO:0005096">
    <property type="term" value="F:GTPase activator activity"/>
    <property type="evidence" value="ECO:0007669"/>
    <property type="project" value="InterPro"/>
</dbReference>
<name>A0A8D2LPX0_VARKO</name>
<dbReference type="GO" id="GO:0030178">
    <property type="term" value="P:negative regulation of Wnt signaling pathway"/>
    <property type="evidence" value="ECO:0007669"/>
    <property type="project" value="TreeGrafter"/>
</dbReference>
<dbReference type="Proteomes" id="UP000694545">
    <property type="component" value="Unplaced"/>
</dbReference>
<dbReference type="AlphaFoldDB" id="A0A8D2LPX0"/>
<reference evidence="2" key="2">
    <citation type="submission" date="2025-09" db="UniProtKB">
        <authorList>
            <consortium name="Ensembl"/>
        </authorList>
    </citation>
    <scope>IDENTIFICATION</scope>
</reference>
<dbReference type="OMA" id="WIPAITH"/>
<dbReference type="GO" id="GO:0051898">
    <property type="term" value="P:negative regulation of phosphatidylinositol 3-kinase/protein kinase B signal transduction"/>
    <property type="evidence" value="ECO:0007669"/>
    <property type="project" value="TreeGrafter"/>
</dbReference>
<accession>A0A8D2LPX0</accession>
<dbReference type="PANTHER" id="PTHR10063:SF0">
    <property type="entry name" value="TUBERIN"/>
    <property type="match status" value="1"/>
</dbReference>
<evidence type="ECO:0000313" key="2">
    <source>
        <dbReference type="Ensembl" id="ENSVKKP00000024701.1"/>
    </source>
</evidence>
<sequence>MAKPPSKDPGLKEKFKSLLGLGQSRSNSKSSEGKQTEFIITAEILKELSPECGLHSRIKAIGQICEVAKTKKFEEHAVEAIWKVVGDLLQPDRPTEARHAVLYLLKAIIQGQGERLGILRAHFFKVIKDYPSNEDLHERLEVFKALTDNGRYITYLEEELGMLPFKQ</sequence>
<dbReference type="InterPro" id="IPR024584">
    <property type="entry name" value="Tuberin_N"/>
</dbReference>
<reference evidence="2" key="1">
    <citation type="submission" date="2025-08" db="UniProtKB">
        <authorList>
            <consortium name="Ensembl"/>
        </authorList>
    </citation>
    <scope>IDENTIFICATION</scope>
</reference>
<evidence type="ECO:0000313" key="3">
    <source>
        <dbReference type="Proteomes" id="UP000694545"/>
    </source>
</evidence>